<dbReference type="GO" id="GO:0051213">
    <property type="term" value="F:dioxygenase activity"/>
    <property type="evidence" value="ECO:0007669"/>
    <property type="project" value="UniProtKB-KW"/>
</dbReference>
<evidence type="ECO:0000313" key="5">
    <source>
        <dbReference type="Proteomes" id="UP000198925"/>
    </source>
</evidence>
<dbReference type="PANTHER" id="PTHR32332">
    <property type="entry name" value="2-NITROPROPANE DIOXYGENASE"/>
    <property type="match status" value="1"/>
</dbReference>
<dbReference type="Pfam" id="PF03060">
    <property type="entry name" value="NMO"/>
    <property type="match status" value="1"/>
</dbReference>
<dbReference type="PANTHER" id="PTHR32332:SF38">
    <property type="entry name" value="MONOOXYGENASE RV1533-RELATED"/>
    <property type="match status" value="1"/>
</dbReference>
<evidence type="ECO:0000313" key="4">
    <source>
        <dbReference type="EMBL" id="SDE20371.1"/>
    </source>
</evidence>
<proteinExistence type="predicted"/>
<keyword evidence="3" id="KW-0560">Oxidoreductase</keyword>
<keyword evidence="5" id="KW-1185">Reference proteome</keyword>
<dbReference type="Gene3D" id="3.20.20.70">
    <property type="entry name" value="Aldolase class I"/>
    <property type="match status" value="1"/>
</dbReference>
<protein>
    <submittedName>
        <fullName evidence="4">NAD(P)H-dependent flavin oxidoreductase YrpB, nitropropane dioxygenase family</fullName>
    </submittedName>
</protein>
<keyword evidence="4" id="KW-0223">Dioxygenase</keyword>
<reference evidence="4 5" key="1">
    <citation type="submission" date="2016-10" db="EMBL/GenBank/DDBJ databases">
        <authorList>
            <person name="de Groot N.N."/>
        </authorList>
    </citation>
    <scope>NUCLEOTIDE SEQUENCE [LARGE SCALE GENOMIC DNA]</scope>
    <source>
        <strain evidence="4 5">CPCC 100156</strain>
    </source>
</reference>
<keyword evidence="1" id="KW-0285">Flavoprotein</keyword>
<dbReference type="EMBL" id="FMZX01000022">
    <property type="protein sequence ID" value="SDE20371.1"/>
    <property type="molecule type" value="Genomic_DNA"/>
</dbReference>
<name>A0A1G7B027_9PROT</name>
<dbReference type="AlphaFoldDB" id="A0A1G7B027"/>
<dbReference type="GO" id="GO:0018580">
    <property type="term" value="F:nitronate monooxygenase activity"/>
    <property type="evidence" value="ECO:0007669"/>
    <property type="project" value="InterPro"/>
</dbReference>
<dbReference type="InterPro" id="IPR013785">
    <property type="entry name" value="Aldolase_TIM"/>
</dbReference>
<evidence type="ECO:0000256" key="1">
    <source>
        <dbReference type="ARBA" id="ARBA00022630"/>
    </source>
</evidence>
<dbReference type="Proteomes" id="UP000198925">
    <property type="component" value="Unassembled WGS sequence"/>
</dbReference>
<organism evidence="4 5">
    <name type="scientific">Belnapia rosea</name>
    <dbReference type="NCBI Taxonomy" id="938405"/>
    <lineage>
        <taxon>Bacteria</taxon>
        <taxon>Pseudomonadati</taxon>
        <taxon>Pseudomonadota</taxon>
        <taxon>Alphaproteobacteria</taxon>
        <taxon>Acetobacterales</taxon>
        <taxon>Roseomonadaceae</taxon>
        <taxon>Belnapia</taxon>
    </lineage>
</organism>
<dbReference type="CDD" id="cd04730">
    <property type="entry name" value="NPD_like"/>
    <property type="match status" value="1"/>
</dbReference>
<dbReference type="SUPFAM" id="SSF51412">
    <property type="entry name" value="Inosine monophosphate dehydrogenase (IMPDH)"/>
    <property type="match status" value="1"/>
</dbReference>
<evidence type="ECO:0000256" key="3">
    <source>
        <dbReference type="ARBA" id="ARBA00023002"/>
    </source>
</evidence>
<evidence type="ECO:0000256" key="2">
    <source>
        <dbReference type="ARBA" id="ARBA00022643"/>
    </source>
</evidence>
<keyword evidence="2" id="KW-0288">FMN</keyword>
<dbReference type="RefSeq" id="WP_090664812.1">
    <property type="nucleotide sequence ID" value="NZ_FMZX01000022.1"/>
</dbReference>
<accession>A0A1G7B027</accession>
<sequence>MTAELKEQLGYDAPIFAFNHCRDVVVECTRAGGFGVLGSSSFSPEELDQELNWIDRHVGDRSYGVDILMTSNYDESTQKVTGPLAESLPEAQLRFVDEVLAREGVAPLPAEIERDRRAAMAARERYITREGVRALADVVWRHPKVKLLVSALGVPPADIIAKAHERGMLVGGVCGAPEHAERQCAAGVDVLVAQGSEAGGHTGTISTMVLVPQVVDAANGRAAVLAAGGIARGSQMAASMALGADGVWCGSVWLVTRESDLLPNQKAVLLNCRSQDTLQSRSMTGKPVRMNRSRYTDAWSAAGAPATLAPPMQKVLYEYARSRIDRAQRDDLYSYPVGQVIGMVREETTVREVMLRMQTEYLETLERMGRQTESV</sequence>
<dbReference type="InterPro" id="IPR004136">
    <property type="entry name" value="NMO"/>
</dbReference>
<gene>
    <name evidence="4" type="ORF">SAMN04487779_102236</name>
</gene>